<accession>A0ABR7QEL6</accession>
<dbReference type="PANTHER" id="PTHR44520:SF2">
    <property type="entry name" value="RESPONSE REGULATOR RCP1"/>
    <property type="match status" value="1"/>
</dbReference>
<dbReference type="InterPro" id="IPR052893">
    <property type="entry name" value="TCS_response_regulator"/>
</dbReference>
<dbReference type="SUPFAM" id="SSF52172">
    <property type="entry name" value="CheY-like"/>
    <property type="match status" value="1"/>
</dbReference>
<dbReference type="InterPro" id="IPR001789">
    <property type="entry name" value="Sig_transdc_resp-reg_receiver"/>
</dbReference>
<organism evidence="3 4">
    <name type="scientific">Kordia aestuariivivens</name>
    <dbReference type="NCBI Taxonomy" id="2759037"/>
    <lineage>
        <taxon>Bacteria</taxon>
        <taxon>Pseudomonadati</taxon>
        <taxon>Bacteroidota</taxon>
        <taxon>Flavobacteriia</taxon>
        <taxon>Flavobacteriales</taxon>
        <taxon>Flavobacteriaceae</taxon>
        <taxon>Kordia</taxon>
    </lineage>
</organism>
<dbReference type="CDD" id="cd17557">
    <property type="entry name" value="REC_Rcp-like"/>
    <property type="match status" value="1"/>
</dbReference>
<keyword evidence="1" id="KW-0597">Phosphoprotein</keyword>
<proteinExistence type="predicted"/>
<dbReference type="Gene3D" id="3.40.50.2300">
    <property type="match status" value="1"/>
</dbReference>
<evidence type="ECO:0000256" key="1">
    <source>
        <dbReference type="PROSITE-ProRule" id="PRU00169"/>
    </source>
</evidence>
<dbReference type="Proteomes" id="UP000619238">
    <property type="component" value="Unassembled WGS sequence"/>
</dbReference>
<dbReference type="PROSITE" id="PS50110">
    <property type="entry name" value="RESPONSE_REGULATORY"/>
    <property type="match status" value="1"/>
</dbReference>
<feature type="modified residue" description="4-aspartylphosphate" evidence="1">
    <location>
        <position position="59"/>
    </location>
</feature>
<dbReference type="RefSeq" id="WP_187564050.1">
    <property type="nucleotide sequence ID" value="NZ_JACGWS010000015.1"/>
</dbReference>
<dbReference type="Pfam" id="PF00072">
    <property type="entry name" value="Response_reg"/>
    <property type="match status" value="1"/>
</dbReference>
<protein>
    <submittedName>
        <fullName evidence="3">Response regulator</fullName>
    </submittedName>
</protein>
<gene>
    <name evidence="3" type="ORF">H2O64_20225</name>
</gene>
<evidence type="ECO:0000313" key="3">
    <source>
        <dbReference type="EMBL" id="MBC8757010.1"/>
    </source>
</evidence>
<comment type="caution">
    <text evidence="3">The sequence shown here is derived from an EMBL/GenBank/DDBJ whole genome shotgun (WGS) entry which is preliminary data.</text>
</comment>
<dbReference type="SMART" id="SM00448">
    <property type="entry name" value="REC"/>
    <property type="match status" value="1"/>
</dbReference>
<reference evidence="3 4" key="1">
    <citation type="submission" date="2020-07" db="EMBL/GenBank/DDBJ databases">
        <title>Description of Kordia aestuariivivens sp. nov., isolated from a tidal flat.</title>
        <authorList>
            <person name="Park S."/>
            <person name="Yoon J.-H."/>
        </authorList>
    </citation>
    <scope>NUCLEOTIDE SEQUENCE [LARGE SCALE GENOMIC DNA]</scope>
    <source>
        <strain evidence="3 4">YSTF-M3</strain>
    </source>
</reference>
<feature type="domain" description="Response regulatory" evidence="2">
    <location>
        <begin position="6"/>
        <end position="126"/>
    </location>
</feature>
<dbReference type="PANTHER" id="PTHR44520">
    <property type="entry name" value="RESPONSE REGULATOR RCP1-RELATED"/>
    <property type="match status" value="1"/>
</dbReference>
<evidence type="ECO:0000313" key="4">
    <source>
        <dbReference type="Proteomes" id="UP000619238"/>
    </source>
</evidence>
<name>A0ABR7QEL6_9FLAO</name>
<dbReference type="InterPro" id="IPR011006">
    <property type="entry name" value="CheY-like_superfamily"/>
</dbReference>
<keyword evidence="4" id="KW-1185">Reference proteome</keyword>
<evidence type="ECO:0000259" key="2">
    <source>
        <dbReference type="PROSITE" id="PS50110"/>
    </source>
</evidence>
<dbReference type="EMBL" id="JACGWS010000015">
    <property type="protein sequence ID" value="MBC8757010.1"/>
    <property type="molecule type" value="Genomic_DNA"/>
</dbReference>
<sequence length="137" mass="15699">MPKSLKVLLIEDNMIEIMKMNRTVSLLEAKHEITEAKNADEALAILETKENLPNIILLDLNMPKINGIEFLSILKNDPDLRHIPTIILTTSDNKKDILECYRIGISGYILKPLKYEDYVSKIEITLSYWSINELKSA</sequence>